<dbReference type="InterPro" id="IPR006694">
    <property type="entry name" value="Fatty_acid_hydroxylase"/>
</dbReference>
<evidence type="ECO:0000313" key="15">
    <source>
        <dbReference type="Proteomes" id="UP000182400"/>
    </source>
</evidence>
<evidence type="ECO:0000256" key="12">
    <source>
        <dbReference type="ARBA" id="ARBA00023136"/>
    </source>
</evidence>
<evidence type="ECO:0000256" key="5">
    <source>
        <dbReference type="ARBA" id="ARBA00022723"/>
    </source>
</evidence>
<dbReference type="Proteomes" id="UP000182400">
    <property type="component" value="Unassembled WGS sequence"/>
</dbReference>
<keyword evidence="6" id="KW-0256">Endoplasmic reticulum</keyword>
<keyword evidence="4" id="KW-0812">Transmembrane</keyword>
<dbReference type="OrthoDB" id="5291370at2"/>
<evidence type="ECO:0000256" key="13">
    <source>
        <dbReference type="ARBA" id="ARBA00023160"/>
    </source>
</evidence>
<evidence type="ECO:0000256" key="7">
    <source>
        <dbReference type="ARBA" id="ARBA00022832"/>
    </source>
</evidence>
<proteinExistence type="predicted"/>
<evidence type="ECO:0000256" key="8">
    <source>
        <dbReference type="ARBA" id="ARBA00022833"/>
    </source>
</evidence>
<keyword evidence="9" id="KW-1133">Transmembrane helix</keyword>
<name>A0A1I5RKM0_9GAMM</name>
<keyword evidence="5" id="KW-0479">Metal-binding</keyword>
<dbReference type="RefSeq" id="WP_074941380.1">
    <property type="nucleotide sequence ID" value="NZ_FOWP01000016.1"/>
</dbReference>
<keyword evidence="13" id="KW-0275">Fatty acid biosynthesis</keyword>
<keyword evidence="8" id="KW-0862">Zinc</keyword>
<evidence type="ECO:0000256" key="1">
    <source>
        <dbReference type="ARBA" id="ARBA00001947"/>
    </source>
</evidence>
<accession>A0A1I5RKM0</accession>
<dbReference type="GO" id="GO:0006633">
    <property type="term" value="P:fatty acid biosynthetic process"/>
    <property type="evidence" value="ECO:0007669"/>
    <property type="project" value="UniProtKB-KW"/>
</dbReference>
<keyword evidence="3" id="KW-0444">Lipid biosynthesis</keyword>
<dbReference type="STRING" id="658457.SAMN05216601_11624"/>
<dbReference type="GO" id="GO:0005506">
    <property type="term" value="F:iron ion binding"/>
    <property type="evidence" value="ECO:0007669"/>
    <property type="project" value="InterPro"/>
</dbReference>
<evidence type="ECO:0000256" key="4">
    <source>
        <dbReference type="ARBA" id="ARBA00022692"/>
    </source>
</evidence>
<dbReference type="EMBL" id="FOWP01000016">
    <property type="protein sequence ID" value="SFP59099.1"/>
    <property type="molecule type" value="Genomic_DNA"/>
</dbReference>
<dbReference type="GO" id="GO:0080132">
    <property type="term" value="F:fatty acid 2-hydroxylase activity"/>
    <property type="evidence" value="ECO:0007669"/>
    <property type="project" value="InterPro"/>
</dbReference>
<organism evidence="14 15">
    <name type="scientific">Ectopseudomonas composti</name>
    <dbReference type="NCBI Taxonomy" id="658457"/>
    <lineage>
        <taxon>Bacteria</taxon>
        <taxon>Pseudomonadati</taxon>
        <taxon>Pseudomonadota</taxon>
        <taxon>Gammaproteobacteria</taxon>
        <taxon>Pseudomonadales</taxon>
        <taxon>Pseudomonadaceae</taxon>
        <taxon>Ectopseudomonas</taxon>
    </lineage>
</organism>
<keyword evidence="11" id="KW-0443">Lipid metabolism</keyword>
<evidence type="ECO:0000256" key="2">
    <source>
        <dbReference type="ARBA" id="ARBA00004477"/>
    </source>
</evidence>
<dbReference type="GO" id="GO:0016020">
    <property type="term" value="C:membrane"/>
    <property type="evidence" value="ECO:0007669"/>
    <property type="project" value="InterPro"/>
</dbReference>
<sequence>MAASNKWLMSSFAYYLDFFTVPLLFVGALLLGPVLLWQVAAGVLIWSFVEYAMHRFLFHALYRREHWTHHLDVLALIGISSWKTTATFIVLLVLFQVLNLTSLIAGVMLGYLAYISLHYVMHRPQHPLYRLMPGLVSNHDLHHQRGVEKNFGVSSPLWDHVFGTYVRVRNDALTEGVKS</sequence>
<evidence type="ECO:0000256" key="10">
    <source>
        <dbReference type="ARBA" id="ARBA00023002"/>
    </source>
</evidence>
<keyword evidence="7" id="KW-0276">Fatty acid metabolism</keyword>
<gene>
    <name evidence="14" type="ORF">SAMN05216601_11624</name>
</gene>
<evidence type="ECO:0000256" key="3">
    <source>
        <dbReference type="ARBA" id="ARBA00022516"/>
    </source>
</evidence>
<dbReference type="Pfam" id="PF04116">
    <property type="entry name" value="FA_hydroxylase"/>
    <property type="match status" value="1"/>
</dbReference>
<reference evidence="14 15" key="1">
    <citation type="submission" date="2016-10" db="EMBL/GenBank/DDBJ databases">
        <authorList>
            <person name="de Groot N.N."/>
        </authorList>
    </citation>
    <scope>NUCLEOTIDE SEQUENCE [LARGE SCALE GENOMIC DNA]</scope>
    <source>
        <strain evidence="14 15">CCUG 59231</strain>
    </source>
</reference>
<protein>
    <submittedName>
        <fullName evidence="14">Fatty acid hydroxylase superfamily protein</fullName>
    </submittedName>
</protein>
<evidence type="ECO:0000256" key="6">
    <source>
        <dbReference type="ARBA" id="ARBA00022824"/>
    </source>
</evidence>
<dbReference type="PANTHER" id="PTHR12863:SF1">
    <property type="entry name" value="FATTY ACID 2-HYDROXYLASE"/>
    <property type="match status" value="1"/>
</dbReference>
<evidence type="ECO:0000313" key="14">
    <source>
        <dbReference type="EMBL" id="SFP59099.1"/>
    </source>
</evidence>
<comment type="subcellular location">
    <subcellularLocation>
        <location evidence="2">Endoplasmic reticulum membrane</location>
        <topology evidence="2">Multi-pass membrane protein</topology>
    </subcellularLocation>
</comment>
<dbReference type="AlphaFoldDB" id="A0A1I5RKM0"/>
<evidence type="ECO:0000256" key="9">
    <source>
        <dbReference type="ARBA" id="ARBA00022989"/>
    </source>
</evidence>
<dbReference type="PANTHER" id="PTHR12863">
    <property type="entry name" value="FATTY ACID HYDROXYLASE"/>
    <property type="match status" value="1"/>
</dbReference>
<keyword evidence="10" id="KW-0560">Oxidoreductase</keyword>
<evidence type="ECO:0000256" key="11">
    <source>
        <dbReference type="ARBA" id="ARBA00023098"/>
    </source>
</evidence>
<comment type="cofactor">
    <cofactor evidence="1">
        <name>Zn(2+)</name>
        <dbReference type="ChEBI" id="CHEBI:29105"/>
    </cofactor>
</comment>
<keyword evidence="12" id="KW-0472">Membrane</keyword>
<dbReference type="InterPro" id="IPR014430">
    <property type="entry name" value="Scs7"/>
</dbReference>